<sequence>MGRVIIGYVFEYKSFTILSCYLGGDIINERIWKQFENVVSKYSNKNAVIGFDNTINYSELKRKSEHVASKLLKLGVGRNVVVGVRMSRSTDLIVAYMAIIKVGGAILPIDNSLPELRIEYMLKASNCSIVLTNDFLKCLSSYEKKEMLQKIECNETLSSNSDVAYIMFTSGTTGFPKGVPITYDSFWAFLKNFTKTINFISDDIIAALTTISFDISMVELVLPVLSGMTIVLFHEKTINNPYLLLEKIEKYGVTVIQTTPSRMDLLLEVGRKRDWCSKIKKVLIGGENFPLSLRNQLHENGIINIFNVYGPTEATIWISVSNVNKGKRIDLGYPLLGNNFIIIDENGNLIEGDGRGELCISGIQLTIGYLNNPEQNKDKFKYFGQTEEKFYLTGDIVEKIDDKYYFWGRKDEQVKIRGYRIELEEIEHHMMKINGINKVKVLSKKGKYGNYLIGFYSSDAPIEAADIRNELKEYLADYMIPSSYIRLKEFPCNVNGKVDRNKLLELANTNLG</sequence>
<dbReference type="InterPro" id="IPR000873">
    <property type="entry name" value="AMP-dep_synth/lig_dom"/>
</dbReference>
<dbReference type="CDD" id="cd05930">
    <property type="entry name" value="A_NRPS"/>
    <property type="match status" value="1"/>
</dbReference>
<reference evidence="2 3" key="1">
    <citation type="submission" date="2018-08" db="EMBL/GenBank/DDBJ databases">
        <title>A genome reference for cultivated species of the human gut microbiota.</title>
        <authorList>
            <person name="Zou Y."/>
            <person name="Xue W."/>
            <person name="Luo G."/>
        </authorList>
    </citation>
    <scope>NUCLEOTIDE SEQUENCE [LARGE SCALE GENOMIC DNA]</scope>
    <source>
        <strain evidence="2 3">AF33-12</strain>
    </source>
</reference>
<dbReference type="PANTHER" id="PTHR45527:SF1">
    <property type="entry name" value="FATTY ACID SYNTHASE"/>
    <property type="match status" value="1"/>
</dbReference>
<feature type="domain" description="AMP-dependent synthetase/ligase" evidence="1">
    <location>
        <begin position="35"/>
        <end position="370"/>
    </location>
</feature>
<dbReference type="InterPro" id="IPR045851">
    <property type="entry name" value="AMP-bd_C_sf"/>
</dbReference>
<dbReference type="GO" id="GO:0043041">
    <property type="term" value="P:amino acid activation for nonribosomal peptide biosynthetic process"/>
    <property type="evidence" value="ECO:0007669"/>
    <property type="project" value="TreeGrafter"/>
</dbReference>
<comment type="caution">
    <text evidence="2">The sequence shown here is derived from an EMBL/GenBank/DDBJ whole genome shotgun (WGS) entry which is preliminary data.</text>
</comment>
<organism evidence="2 3">
    <name type="scientific">Mediterraneibacter gnavus</name>
    <name type="common">Ruminococcus gnavus</name>
    <dbReference type="NCBI Taxonomy" id="33038"/>
    <lineage>
        <taxon>Bacteria</taxon>
        <taxon>Bacillati</taxon>
        <taxon>Bacillota</taxon>
        <taxon>Clostridia</taxon>
        <taxon>Lachnospirales</taxon>
        <taxon>Lachnospiraceae</taxon>
        <taxon>Mediterraneibacter</taxon>
    </lineage>
</organism>
<dbReference type="Proteomes" id="UP000285610">
    <property type="component" value="Unassembled WGS sequence"/>
</dbReference>
<dbReference type="SUPFAM" id="SSF56801">
    <property type="entry name" value="Acetyl-CoA synthetase-like"/>
    <property type="match status" value="1"/>
</dbReference>
<dbReference type="GO" id="GO:0031177">
    <property type="term" value="F:phosphopantetheine binding"/>
    <property type="evidence" value="ECO:0007669"/>
    <property type="project" value="TreeGrafter"/>
</dbReference>
<dbReference type="Gene3D" id="3.40.50.12780">
    <property type="entry name" value="N-terminal domain of ligase-like"/>
    <property type="match status" value="1"/>
</dbReference>
<proteinExistence type="predicted"/>
<dbReference type="PROSITE" id="PS00455">
    <property type="entry name" value="AMP_BINDING"/>
    <property type="match status" value="1"/>
</dbReference>
<name>A0A415RYX2_MEDGN</name>
<evidence type="ECO:0000313" key="3">
    <source>
        <dbReference type="Proteomes" id="UP000285610"/>
    </source>
</evidence>
<evidence type="ECO:0000313" key="2">
    <source>
        <dbReference type="EMBL" id="RHM67821.1"/>
    </source>
</evidence>
<dbReference type="GO" id="GO:0044550">
    <property type="term" value="P:secondary metabolite biosynthetic process"/>
    <property type="evidence" value="ECO:0007669"/>
    <property type="project" value="TreeGrafter"/>
</dbReference>
<dbReference type="GO" id="GO:0005737">
    <property type="term" value="C:cytoplasm"/>
    <property type="evidence" value="ECO:0007669"/>
    <property type="project" value="TreeGrafter"/>
</dbReference>
<protein>
    <recommendedName>
        <fullName evidence="1">AMP-dependent synthetase/ligase domain-containing protein</fullName>
    </recommendedName>
</protein>
<dbReference type="PANTHER" id="PTHR45527">
    <property type="entry name" value="NONRIBOSOMAL PEPTIDE SYNTHETASE"/>
    <property type="match status" value="1"/>
</dbReference>
<gene>
    <name evidence="2" type="ORF">DWZ50_19395</name>
</gene>
<dbReference type="Gene3D" id="3.30.300.30">
    <property type="match status" value="1"/>
</dbReference>
<dbReference type="RefSeq" id="WP_118445493.1">
    <property type="nucleotide sequence ID" value="NZ_JBCPGC010000111.1"/>
</dbReference>
<dbReference type="Pfam" id="PF00501">
    <property type="entry name" value="AMP-binding"/>
    <property type="match status" value="1"/>
</dbReference>
<accession>A0A415RYX2</accession>
<dbReference type="EMBL" id="QRQE01000093">
    <property type="protein sequence ID" value="RHM67821.1"/>
    <property type="molecule type" value="Genomic_DNA"/>
</dbReference>
<dbReference type="InterPro" id="IPR042099">
    <property type="entry name" value="ANL_N_sf"/>
</dbReference>
<dbReference type="InterPro" id="IPR020845">
    <property type="entry name" value="AMP-binding_CS"/>
</dbReference>
<evidence type="ECO:0000259" key="1">
    <source>
        <dbReference type="Pfam" id="PF00501"/>
    </source>
</evidence>
<dbReference type="AlphaFoldDB" id="A0A415RYX2"/>